<proteinExistence type="predicted"/>
<sequence length="352" mass="40662">MNKESYLEALQGVLRARTSSHEADKIMAYYEQYFDDALDFGRTEAEVIEELGDPEKLAEEVLEGLTMMRQDLFTSQAPLRMIDALLLDIRVHLLVSERDQVYVTYQGQERFEEGLLSVELKGDHLFIRQHSKRVMPARDFYKSDQGKPYLLIEIPQTYKGRLLVKTRDSRIVVDGRALASKIKYELYSKDARIVCDQVCSPEIEAVSQTGRLDLKNSQVRMLNLSTVEGRIELKENEVKYLQAKSTEGRIVLCGGHYELAELENEEARIVIDDALIDDCHMENEEGRCLYMLQDKPYGLHLDLLSRQSKVIINGEKFSKGALLIRDVRPHKKEKRYLNIYARSSTGRIEIRH</sequence>
<evidence type="ECO:0000259" key="1">
    <source>
        <dbReference type="Pfam" id="PF13349"/>
    </source>
</evidence>
<accession>A0A9D1L153</accession>
<evidence type="ECO:0000313" key="3">
    <source>
        <dbReference type="Proteomes" id="UP000824175"/>
    </source>
</evidence>
<dbReference type="InterPro" id="IPR025164">
    <property type="entry name" value="Toastrack_DUF4097"/>
</dbReference>
<reference evidence="2" key="2">
    <citation type="journal article" date="2021" name="PeerJ">
        <title>Extensive microbial diversity within the chicken gut microbiome revealed by metagenomics and culture.</title>
        <authorList>
            <person name="Gilroy R."/>
            <person name="Ravi A."/>
            <person name="Getino M."/>
            <person name="Pursley I."/>
            <person name="Horton D.L."/>
            <person name="Alikhan N.F."/>
            <person name="Baker D."/>
            <person name="Gharbi K."/>
            <person name="Hall N."/>
            <person name="Watson M."/>
            <person name="Adriaenssens E.M."/>
            <person name="Foster-Nyarko E."/>
            <person name="Jarju S."/>
            <person name="Secka A."/>
            <person name="Antonio M."/>
            <person name="Oren A."/>
            <person name="Chaudhuri R.R."/>
            <person name="La Ragione R."/>
            <person name="Hildebrand F."/>
            <person name="Pallen M.J."/>
        </authorList>
    </citation>
    <scope>NUCLEOTIDE SEQUENCE</scope>
    <source>
        <strain evidence="2">CHK195-11698</strain>
    </source>
</reference>
<dbReference type="Pfam" id="PF13349">
    <property type="entry name" value="DUF4097"/>
    <property type="match status" value="1"/>
</dbReference>
<comment type="caution">
    <text evidence="2">The sequence shown here is derived from an EMBL/GenBank/DDBJ whole genome shotgun (WGS) entry which is preliminary data.</text>
</comment>
<dbReference type="AlphaFoldDB" id="A0A9D1L153"/>
<organism evidence="2 3">
    <name type="scientific">Candidatus Fimiplasma intestinipullorum</name>
    <dbReference type="NCBI Taxonomy" id="2840825"/>
    <lineage>
        <taxon>Bacteria</taxon>
        <taxon>Bacillati</taxon>
        <taxon>Bacillota</taxon>
        <taxon>Clostridia</taxon>
        <taxon>Eubacteriales</taxon>
        <taxon>Candidatus Fimiplasma</taxon>
    </lineage>
</organism>
<reference evidence="2" key="1">
    <citation type="submission" date="2020-10" db="EMBL/GenBank/DDBJ databases">
        <authorList>
            <person name="Gilroy R."/>
        </authorList>
    </citation>
    <scope>NUCLEOTIDE SEQUENCE</scope>
    <source>
        <strain evidence="2">CHK195-11698</strain>
    </source>
</reference>
<protein>
    <submittedName>
        <fullName evidence="2">DUF1700 domain-containing protein</fullName>
    </submittedName>
</protein>
<gene>
    <name evidence="2" type="ORF">IAD15_10290</name>
</gene>
<evidence type="ECO:0000313" key="2">
    <source>
        <dbReference type="EMBL" id="HIU14440.1"/>
    </source>
</evidence>
<dbReference type="EMBL" id="DVMJ01000090">
    <property type="protein sequence ID" value="HIU14440.1"/>
    <property type="molecule type" value="Genomic_DNA"/>
</dbReference>
<name>A0A9D1L153_9FIRM</name>
<dbReference type="Pfam" id="PF22564">
    <property type="entry name" value="HAAS"/>
    <property type="match status" value="1"/>
</dbReference>
<dbReference type="Proteomes" id="UP000824175">
    <property type="component" value="Unassembled WGS sequence"/>
</dbReference>
<feature type="domain" description="DUF4097" evidence="1">
    <location>
        <begin position="91"/>
        <end position="250"/>
    </location>
</feature>